<dbReference type="EC" id="2.7.13.3" evidence="3"/>
<dbReference type="InterPro" id="IPR050980">
    <property type="entry name" value="2C_sensor_his_kinase"/>
</dbReference>
<keyword evidence="6" id="KW-0808">Transferase</keyword>
<protein>
    <recommendedName>
        <fullName evidence="3">histidine kinase</fullName>
        <ecNumber evidence="3">2.7.13.3</ecNumber>
    </recommendedName>
</protein>
<dbReference type="InterPro" id="IPR003661">
    <property type="entry name" value="HisK_dim/P_dom"/>
</dbReference>
<dbReference type="CDD" id="cd00082">
    <property type="entry name" value="HisKA"/>
    <property type="match status" value="1"/>
</dbReference>
<dbReference type="Proteomes" id="UP000184212">
    <property type="component" value="Unassembled WGS sequence"/>
</dbReference>
<proteinExistence type="predicted"/>
<evidence type="ECO:0000256" key="2">
    <source>
        <dbReference type="ARBA" id="ARBA00004651"/>
    </source>
</evidence>
<feature type="domain" description="HAMP" evidence="12">
    <location>
        <begin position="935"/>
        <end position="987"/>
    </location>
</feature>
<dbReference type="SMART" id="SM00387">
    <property type="entry name" value="HATPase_c"/>
    <property type="match status" value="1"/>
</dbReference>
<feature type="transmembrane region" description="Helical" evidence="10">
    <location>
        <begin position="408"/>
        <end position="429"/>
    </location>
</feature>
<evidence type="ECO:0000256" key="10">
    <source>
        <dbReference type="SAM" id="Phobius"/>
    </source>
</evidence>
<evidence type="ECO:0000313" key="14">
    <source>
        <dbReference type="Proteomes" id="UP000184212"/>
    </source>
</evidence>
<evidence type="ECO:0000256" key="7">
    <source>
        <dbReference type="ARBA" id="ARBA00022741"/>
    </source>
</evidence>
<dbReference type="InterPro" id="IPR004358">
    <property type="entry name" value="Sig_transdc_His_kin-like_C"/>
</dbReference>
<feature type="transmembrane region" description="Helical" evidence="10">
    <location>
        <begin position="196"/>
        <end position="215"/>
    </location>
</feature>
<dbReference type="GO" id="GO:0005524">
    <property type="term" value="F:ATP binding"/>
    <property type="evidence" value="ECO:0007669"/>
    <property type="project" value="UniProtKB-KW"/>
</dbReference>
<keyword evidence="5" id="KW-0597">Phosphoprotein</keyword>
<evidence type="ECO:0000256" key="9">
    <source>
        <dbReference type="ARBA" id="ARBA00022840"/>
    </source>
</evidence>
<evidence type="ECO:0000256" key="6">
    <source>
        <dbReference type="ARBA" id="ARBA00022679"/>
    </source>
</evidence>
<feature type="transmembrane region" description="Helical" evidence="10">
    <location>
        <begin position="353"/>
        <end position="374"/>
    </location>
</feature>
<keyword evidence="14" id="KW-1185">Reference proteome</keyword>
<evidence type="ECO:0000256" key="8">
    <source>
        <dbReference type="ARBA" id="ARBA00022777"/>
    </source>
</evidence>
<dbReference type="RefSeq" id="WP_073139989.1">
    <property type="nucleotide sequence ID" value="NZ_FQWQ01000004.1"/>
</dbReference>
<feature type="transmembrane region" description="Helical" evidence="10">
    <location>
        <begin position="266"/>
        <end position="288"/>
    </location>
</feature>
<evidence type="ECO:0000256" key="5">
    <source>
        <dbReference type="ARBA" id="ARBA00022553"/>
    </source>
</evidence>
<keyword evidence="10" id="KW-0812">Transmembrane</keyword>
<feature type="transmembrane region" description="Helical" evidence="10">
    <location>
        <begin position="441"/>
        <end position="460"/>
    </location>
</feature>
<dbReference type="GO" id="GO:0005886">
    <property type="term" value="C:plasma membrane"/>
    <property type="evidence" value="ECO:0007669"/>
    <property type="project" value="UniProtKB-SubCell"/>
</dbReference>
<dbReference type="Pfam" id="PF00512">
    <property type="entry name" value="HisKA"/>
    <property type="match status" value="1"/>
</dbReference>
<feature type="transmembrane region" description="Helical" evidence="10">
    <location>
        <begin position="744"/>
        <end position="764"/>
    </location>
</feature>
<keyword evidence="4" id="KW-1003">Cell membrane</keyword>
<organism evidence="13 14">
    <name type="scientific">Chryseolinea serpens</name>
    <dbReference type="NCBI Taxonomy" id="947013"/>
    <lineage>
        <taxon>Bacteria</taxon>
        <taxon>Pseudomonadati</taxon>
        <taxon>Bacteroidota</taxon>
        <taxon>Cytophagia</taxon>
        <taxon>Cytophagales</taxon>
        <taxon>Fulvivirgaceae</taxon>
        <taxon>Chryseolinea</taxon>
    </lineage>
</organism>
<dbReference type="Gene3D" id="1.10.287.130">
    <property type="match status" value="1"/>
</dbReference>
<dbReference type="PANTHER" id="PTHR44936">
    <property type="entry name" value="SENSOR PROTEIN CREC"/>
    <property type="match status" value="1"/>
</dbReference>
<sequence>MKLRTFILLGSCLITFALGGLAAYFSQRLESTQSVDAAIVKNLQQELATMQTEVDTLLPKLQRSSTLPPRGRRFAFFVFDAQQLVSWTDNGFVPSPASVAEPFTLKMLISGNGDYLARKWKVNDTKFLVGVIPLYRKFSITNNYLEPWWNLRIFPSANITLLEPGAASGTSICVEDQCPFRVNFQEQVPLRDPVKAAAILLLSISIVLFVALFYVQLERLPYAEGAFLLLYGFLIGLRFVMIRLNFPDALYASSLFDPKVFASSTLNASLGDLLINELALLLLCVFAFNNYQKFKSYHFMYQRKVIAWLLSVVAGLGVLFAALFPFVVIQTINNNSSIVIDISQSLQFDRLRSMATLAVLLAGACSFLFGHTFLRLLIGDGNRLRVLGAFTLSASIFALINSSTEQPYLSSLVLGTCYFLIVYVLKLYVSLRRLGFATFSYLFISIFFLSANGAYAIHYFTRQEKIASQFKFAENFLVDRDYFGEYLLRETALKIADDAFIQSRINVPFLSRDIVRQKIRQVFLPSYFNKYDVEIFLFNSRGEPLDNQSASTLSQVIGIYDQDAFRTDYDRVYFVTSPAKDVTQKYLVLVPIKRANSLLGHVMLDLSLKKLIPDNVYPELLVDNRTQQFYHTQDISYAVFSDTTILFSSGKFNYDAAFYRDWLGNPDLYRKSISADGFTHVAQEYQNNRLAVVSSQQQPVMLTLANFSFLLVLGLVIILLLLLSLGIANYVQGEKIYFSARIQLLLNMAFFLPLILVSVSTLNLTNRSTQNQLMEEYQERAETVSSQLSAQLDRYVNGNSENASTFGQQLRELAQLTNLDANVFNTKGELLATSQELIFENNLMSRYINADALRKIKEGNRVVIETERVGKLEYFVSYAPLKAPLSGKLIGILGIPFFQSASSLERVQINLVANILNIFSLIFIVLVMLSYFVSRWLTFPLKFITQSLQRTSLTKTNQPLTWKADDEIGLMVKEYNQMLFKLSESKAELEQTQRETAWREIAQQVAHEIKNPLTPMKLTLQQLERGIGSGTNTPEKTGKAVSTLLTQVDTLNDIASSFSTFAKMPQPVIQRLELVSLVRRTVVLHHSSGDVQFETPLREAYVQGDEQLLGRTFSNLILNAFQAARPGYSLQVRINLTQTPEGYQLAFQDNGKGIAPTVAERIFLSHFTTKKSGSGLGLAIAKQAIEHMRGKIWFETKVGEGTTFFILLPPSGGIAQGETEKSLPAV</sequence>
<dbReference type="SUPFAM" id="SSF55874">
    <property type="entry name" value="ATPase domain of HSP90 chaperone/DNA topoisomerase II/histidine kinase"/>
    <property type="match status" value="1"/>
</dbReference>
<dbReference type="OrthoDB" id="9776727at2"/>
<dbReference type="InterPro" id="IPR003660">
    <property type="entry name" value="HAMP_dom"/>
</dbReference>
<keyword evidence="7" id="KW-0547">Nucleotide-binding</keyword>
<keyword evidence="9" id="KW-0067">ATP-binding</keyword>
<dbReference type="PANTHER" id="PTHR44936:SF10">
    <property type="entry name" value="SENSOR PROTEIN RSTB"/>
    <property type="match status" value="1"/>
</dbReference>
<dbReference type="InterPro" id="IPR003594">
    <property type="entry name" value="HATPase_dom"/>
</dbReference>
<dbReference type="PROSITE" id="PS50109">
    <property type="entry name" value="HIS_KIN"/>
    <property type="match status" value="1"/>
</dbReference>
<comment type="catalytic activity">
    <reaction evidence="1">
        <text>ATP + protein L-histidine = ADP + protein N-phospho-L-histidine.</text>
        <dbReference type="EC" id="2.7.13.3"/>
    </reaction>
</comment>
<feature type="transmembrane region" description="Helical" evidence="10">
    <location>
        <begin position="707"/>
        <end position="732"/>
    </location>
</feature>
<accession>A0A1M5VEG9</accession>
<feature type="transmembrane region" description="Helical" evidence="10">
    <location>
        <begin position="308"/>
        <end position="333"/>
    </location>
</feature>
<dbReference type="STRING" id="947013.SAMN04488109_5049"/>
<dbReference type="SMART" id="SM00388">
    <property type="entry name" value="HisKA"/>
    <property type="match status" value="1"/>
</dbReference>
<dbReference type="SUPFAM" id="SSF47384">
    <property type="entry name" value="Homodimeric domain of signal transducing histidine kinase"/>
    <property type="match status" value="1"/>
</dbReference>
<comment type="subcellular location">
    <subcellularLocation>
        <location evidence="2">Cell membrane</location>
        <topology evidence="2">Multi-pass membrane protein</topology>
    </subcellularLocation>
</comment>
<feature type="domain" description="Histidine kinase" evidence="11">
    <location>
        <begin position="1004"/>
        <end position="1212"/>
    </location>
</feature>
<feature type="transmembrane region" description="Helical" evidence="10">
    <location>
        <begin position="227"/>
        <end position="246"/>
    </location>
</feature>
<evidence type="ECO:0000256" key="1">
    <source>
        <dbReference type="ARBA" id="ARBA00000085"/>
    </source>
</evidence>
<dbReference type="InterPro" id="IPR005467">
    <property type="entry name" value="His_kinase_dom"/>
</dbReference>
<keyword evidence="10" id="KW-0472">Membrane</keyword>
<dbReference type="Pfam" id="PF02518">
    <property type="entry name" value="HATPase_c"/>
    <property type="match status" value="1"/>
</dbReference>
<dbReference type="EMBL" id="FQWQ01000004">
    <property type="protein sequence ID" value="SHH73672.1"/>
    <property type="molecule type" value="Genomic_DNA"/>
</dbReference>
<dbReference type="PRINTS" id="PR00344">
    <property type="entry name" value="BCTRLSENSOR"/>
</dbReference>
<evidence type="ECO:0000259" key="11">
    <source>
        <dbReference type="PROSITE" id="PS50109"/>
    </source>
</evidence>
<evidence type="ECO:0000313" key="13">
    <source>
        <dbReference type="EMBL" id="SHH73672.1"/>
    </source>
</evidence>
<evidence type="ECO:0000259" key="12">
    <source>
        <dbReference type="PROSITE" id="PS50885"/>
    </source>
</evidence>
<name>A0A1M5VEG9_9BACT</name>
<keyword evidence="8" id="KW-0418">Kinase</keyword>
<gene>
    <name evidence="13" type="ORF">SAMN04488109_5049</name>
</gene>
<reference evidence="13 14" key="1">
    <citation type="submission" date="2016-11" db="EMBL/GenBank/DDBJ databases">
        <authorList>
            <person name="Jaros S."/>
            <person name="Januszkiewicz K."/>
            <person name="Wedrychowicz H."/>
        </authorList>
    </citation>
    <scope>NUCLEOTIDE SEQUENCE [LARGE SCALE GENOMIC DNA]</scope>
    <source>
        <strain evidence="13 14">DSM 24574</strain>
    </source>
</reference>
<dbReference type="InterPro" id="IPR036890">
    <property type="entry name" value="HATPase_C_sf"/>
</dbReference>
<dbReference type="Gene3D" id="6.10.340.10">
    <property type="match status" value="1"/>
</dbReference>
<dbReference type="AlphaFoldDB" id="A0A1M5VEG9"/>
<evidence type="ECO:0000256" key="4">
    <source>
        <dbReference type="ARBA" id="ARBA00022475"/>
    </source>
</evidence>
<dbReference type="InterPro" id="IPR036097">
    <property type="entry name" value="HisK_dim/P_sf"/>
</dbReference>
<dbReference type="GO" id="GO:0000155">
    <property type="term" value="F:phosphorelay sensor kinase activity"/>
    <property type="evidence" value="ECO:0007669"/>
    <property type="project" value="InterPro"/>
</dbReference>
<evidence type="ECO:0000256" key="3">
    <source>
        <dbReference type="ARBA" id="ARBA00012438"/>
    </source>
</evidence>
<dbReference type="PROSITE" id="PS50885">
    <property type="entry name" value="HAMP"/>
    <property type="match status" value="1"/>
</dbReference>
<keyword evidence="10" id="KW-1133">Transmembrane helix</keyword>
<feature type="transmembrane region" description="Helical" evidence="10">
    <location>
        <begin position="911"/>
        <end position="933"/>
    </location>
</feature>
<dbReference type="Gene3D" id="3.30.565.10">
    <property type="entry name" value="Histidine kinase-like ATPase, C-terminal domain"/>
    <property type="match status" value="1"/>
</dbReference>